<name>A0A8T0QHQ9_PANVG</name>
<evidence type="ECO:0000313" key="6">
    <source>
        <dbReference type="Proteomes" id="UP000823388"/>
    </source>
</evidence>
<dbReference type="GO" id="GO:0046872">
    <property type="term" value="F:metal ion binding"/>
    <property type="evidence" value="ECO:0007669"/>
    <property type="project" value="UniProtKB-KW"/>
</dbReference>
<dbReference type="PANTHER" id="PTHR46057:SF26">
    <property type="entry name" value="OS06G0125200 PROTEIN"/>
    <property type="match status" value="1"/>
</dbReference>
<dbReference type="InterPro" id="IPR044533">
    <property type="entry name" value="FLZ1/2/3"/>
</dbReference>
<gene>
    <name evidence="5" type="ORF">PVAP13_7KG219700</name>
</gene>
<dbReference type="AlphaFoldDB" id="A0A8T0QHQ9"/>
<evidence type="ECO:0000313" key="5">
    <source>
        <dbReference type="EMBL" id="KAG2573015.1"/>
    </source>
</evidence>
<sequence>MMEARYVKVASRFFLAGKVGNAGDGCGGGGHGRHFLDACFLCKREITSDRHIFMYKGDAAFCSDECRQDQRAMDAALKAARRRHRALLRSASLPAPAAGSAPVGTMPRRPTVAAGLAAATLYVMPG</sequence>
<dbReference type="Pfam" id="PF04570">
    <property type="entry name" value="zf-FLZ"/>
    <property type="match status" value="1"/>
</dbReference>
<proteinExistence type="inferred from homology"/>
<reference evidence="5" key="1">
    <citation type="submission" date="2020-05" db="EMBL/GenBank/DDBJ databases">
        <title>WGS assembly of Panicum virgatum.</title>
        <authorList>
            <person name="Lovell J.T."/>
            <person name="Jenkins J."/>
            <person name="Shu S."/>
            <person name="Juenger T.E."/>
            <person name="Schmutz J."/>
        </authorList>
    </citation>
    <scope>NUCLEOTIDE SEQUENCE</scope>
    <source>
        <strain evidence="5">AP13</strain>
    </source>
</reference>
<evidence type="ECO:0000256" key="3">
    <source>
        <dbReference type="PROSITE-ProRule" id="PRU01131"/>
    </source>
</evidence>
<evidence type="ECO:0000256" key="2">
    <source>
        <dbReference type="ARBA" id="ARBA00022723"/>
    </source>
</evidence>
<keyword evidence="6" id="KW-1185">Reference proteome</keyword>
<dbReference type="EMBL" id="CM029049">
    <property type="protein sequence ID" value="KAG2573015.1"/>
    <property type="molecule type" value="Genomic_DNA"/>
</dbReference>
<dbReference type="Proteomes" id="UP000823388">
    <property type="component" value="Chromosome 7K"/>
</dbReference>
<comment type="caution">
    <text evidence="5">The sequence shown here is derived from an EMBL/GenBank/DDBJ whole genome shotgun (WGS) entry which is preliminary data.</text>
</comment>
<dbReference type="OrthoDB" id="1925036at2759"/>
<evidence type="ECO:0000256" key="1">
    <source>
        <dbReference type="ARBA" id="ARBA00009374"/>
    </source>
</evidence>
<dbReference type="InterPro" id="IPR007650">
    <property type="entry name" value="Zf-FLZ_dom"/>
</dbReference>
<comment type="similarity">
    <text evidence="1">Belongs to the FLZ family.</text>
</comment>
<feature type="zinc finger region" description="FLZ-type" evidence="3">
    <location>
        <begin position="34"/>
        <end position="78"/>
    </location>
</feature>
<organism evidence="5 6">
    <name type="scientific">Panicum virgatum</name>
    <name type="common">Blackwell switchgrass</name>
    <dbReference type="NCBI Taxonomy" id="38727"/>
    <lineage>
        <taxon>Eukaryota</taxon>
        <taxon>Viridiplantae</taxon>
        <taxon>Streptophyta</taxon>
        <taxon>Embryophyta</taxon>
        <taxon>Tracheophyta</taxon>
        <taxon>Spermatophyta</taxon>
        <taxon>Magnoliopsida</taxon>
        <taxon>Liliopsida</taxon>
        <taxon>Poales</taxon>
        <taxon>Poaceae</taxon>
        <taxon>PACMAD clade</taxon>
        <taxon>Panicoideae</taxon>
        <taxon>Panicodae</taxon>
        <taxon>Paniceae</taxon>
        <taxon>Panicinae</taxon>
        <taxon>Panicum</taxon>
        <taxon>Panicum sect. Hiantes</taxon>
    </lineage>
</organism>
<protein>
    <recommendedName>
        <fullName evidence="4">FLZ-type domain-containing protein</fullName>
    </recommendedName>
</protein>
<dbReference type="PANTHER" id="PTHR46057">
    <property type="entry name" value="FCS-LIKE ZINC FINGER 1-RELATED"/>
    <property type="match status" value="1"/>
</dbReference>
<dbReference type="PROSITE" id="PS51795">
    <property type="entry name" value="ZF_FLZ"/>
    <property type="match status" value="1"/>
</dbReference>
<feature type="domain" description="FLZ-type" evidence="4">
    <location>
        <begin position="34"/>
        <end position="78"/>
    </location>
</feature>
<keyword evidence="2" id="KW-0479">Metal-binding</keyword>
<accession>A0A8T0QHQ9</accession>
<evidence type="ECO:0000259" key="4">
    <source>
        <dbReference type="PROSITE" id="PS51795"/>
    </source>
</evidence>